<dbReference type="KEGG" id="mten:GWK48_10890"/>
<sequence>MGWKGEIEEEHEIIEKATKALLYSMAIKRLLGDPSLFQEVLPFYVDFYRNFVVRCHHKKEDLIAEEAKFGEVVDQHPALSKLAEDAFKREELLGDLVEAMLLHVKEERKRWLSKVDGDYSEILEEVEEEIGTDVHRRYVSLVQKLYGKVTEKYEVTDLLGGKPGEGRGVLITDKEPPAQRRVQISQGIWASVGD</sequence>
<dbReference type="AlphaFoldDB" id="A0A6N0NVQ8"/>
<protein>
    <recommendedName>
        <fullName evidence="3">Hemerythrin-like domain-containing protein</fullName>
    </recommendedName>
</protein>
<accession>A0A6N0NVQ8</accession>
<proteinExistence type="predicted"/>
<evidence type="ECO:0000313" key="1">
    <source>
        <dbReference type="EMBL" id="QKR00822.1"/>
    </source>
</evidence>
<name>A0A6N0NVQ8_9CREN</name>
<gene>
    <name evidence="1" type="ORF">GWK48_10890</name>
</gene>
<reference evidence="1 2" key="1">
    <citation type="submission" date="2020-02" db="EMBL/GenBank/DDBJ databases">
        <title>Comparative genome analysis reveals the metabolism and evolution of the thermophilic archaeal genus Metallosphaera.</title>
        <authorList>
            <person name="Jiang C."/>
        </authorList>
    </citation>
    <scope>NUCLEOTIDE SEQUENCE [LARGE SCALE GENOMIC DNA]</scope>
    <source>
        <strain evidence="1 2">Ric-A</strain>
    </source>
</reference>
<keyword evidence="2" id="KW-1185">Reference proteome</keyword>
<dbReference type="Proteomes" id="UP000509301">
    <property type="component" value="Chromosome"/>
</dbReference>
<dbReference type="GeneID" id="55642455"/>
<evidence type="ECO:0008006" key="3">
    <source>
        <dbReference type="Google" id="ProtNLM"/>
    </source>
</evidence>
<dbReference type="RefSeq" id="WP_174632206.1">
    <property type="nucleotide sequence ID" value="NZ_CP049074.1"/>
</dbReference>
<dbReference type="OrthoDB" id="131831at2157"/>
<evidence type="ECO:0000313" key="2">
    <source>
        <dbReference type="Proteomes" id="UP000509301"/>
    </source>
</evidence>
<dbReference type="EMBL" id="CP049074">
    <property type="protein sequence ID" value="QKR00822.1"/>
    <property type="molecule type" value="Genomic_DNA"/>
</dbReference>
<organism evidence="1 2">
    <name type="scientific">Metallosphaera tengchongensis</name>
    <dbReference type="NCBI Taxonomy" id="1532350"/>
    <lineage>
        <taxon>Archaea</taxon>
        <taxon>Thermoproteota</taxon>
        <taxon>Thermoprotei</taxon>
        <taxon>Sulfolobales</taxon>
        <taxon>Sulfolobaceae</taxon>
        <taxon>Metallosphaera</taxon>
    </lineage>
</organism>